<dbReference type="AlphaFoldDB" id="A0AAV7TM51"/>
<accession>A0AAV7TM51</accession>
<organism evidence="1 2">
    <name type="scientific">Pleurodeles waltl</name>
    <name type="common">Iberian ribbed newt</name>
    <dbReference type="NCBI Taxonomy" id="8319"/>
    <lineage>
        <taxon>Eukaryota</taxon>
        <taxon>Metazoa</taxon>
        <taxon>Chordata</taxon>
        <taxon>Craniata</taxon>
        <taxon>Vertebrata</taxon>
        <taxon>Euteleostomi</taxon>
        <taxon>Amphibia</taxon>
        <taxon>Batrachia</taxon>
        <taxon>Caudata</taxon>
        <taxon>Salamandroidea</taxon>
        <taxon>Salamandridae</taxon>
        <taxon>Pleurodelinae</taxon>
        <taxon>Pleurodeles</taxon>
    </lineage>
</organism>
<dbReference type="Proteomes" id="UP001066276">
    <property type="component" value="Chromosome 3_2"/>
</dbReference>
<proteinExistence type="predicted"/>
<protein>
    <submittedName>
        <fullName evidence="1">Uncharacterized protein</fullName>
    </submittedName>
</protein>
<comment type="caution">
    <text evidence="1">The sequence shown here is derived from an EMBL/GenBank/DDBJ whole genome shotgun (WGS) entry which is preliminary data.</text>
</comment>
<evidence type="ECO:0000313" key="1">
    <source>
        <dbReference type="EMBL" id="KAJ1177236.1"/>
    </source>
</evidence>
<gene>
    <name evidence="1" type="ORF">NDU88_002497</name>
</gene>
<dbReference type="EMBL" id="JANPWB010000006">
    <property type="protein sequence ID" value="KAJ1177236.1"/>
    <property type="molecule type" value="Genomic_DNA"/>
</dbReference>
<sequence>MPRAMRGGTGMRGVRNKGWRQLVERRLEWEEREMKLSIYINYNKYIQLFYSVHDSSVATRVFAGYSSHVVDVFWSTGSCFFFAE</sequence>
<name>A0AAV7TM51_PLEWA</name>
<reference evidence="1" key="1">
    <citation type="journal article" date="2022" name="bioRxiv">
        <title>Sequencing and chromosome-scale assembly of the giantPleurodeles waltlgenome.</title>
        <authorList>
            <person name="Brown T."/>
            <person name="Elewa A."/>
            <person name="Iarovenko S."/>
            <person name="Subramanian E."/>
            <person name="Araus A.J."/>
            <person name="Petzold A."/>
            <person name="Susuki M."/>
            <person name="Suzuki K.-i.T."/>
            <person name="Hayashi T."/>
            <person name="Toyoda A."/>
            <person name="Oliveira C."/>
            <person name="Osipova E."/>
            <person name="Leigh N.D."/>
            <person name="Simon A."/>
            <person name="Yun M.H."/>
        </authorList>
    </citation>
    <scope>NUCLEOTIDE SEQUENCE</scope>
    <source>
        <strain evidence="1">20211129_DDA</strain>
        <tissue evidence="1">Liver</tissue>
    </source>
</reference>
<keyword evidence="2" id="KW-1185">Reference proteome</keyword>
<evidence type="ECO:0000313" key="2">
    <source>
        <dbReference type="Proteomes" id="UP001066276"/>
    </source>
</evidence>